<dbReference type="SUPFAM" id="SSF52402">
    <property type="entry name" value="Adenine nucleotide alpha hydrolases-like"/>
    <property type="match status" value="2"/>
</dbReference>
<evidence type="ECO:0000256" key="2">
    <source>
        <dbReference type="ARBA" id="ARBA00022888"/>
    </source>
</evidence>
<name>A0A317XKB6_9BASI</name>
<dbReference type="PROSITE" id="PS51278">
    <property type="entry name" value="GATASE_TYPE_2"/>
    <property type="match status" value="1"/>
</dbReference>
<dbReference type="InterPro" id="IPR014729">
    <property type="entry name" value="Rossmann-like_a/b/a_fold"/>
</dbReference>
<accession>A0A317XKB6</accession>
<evidence type="ECO:0000313" key="7">
    <source>
        <dbReference type="Proteomes" id="UP000246740"/>
    </source>
</evidence>
<dbReference type="EMBL" id="KZ819199">
    <property type="protein sequence ID" value="PWY98259.1"/>
    <property type="molecule type" value="Genomic_DNA"/>
</dbReference>
<protein>
    <recommendedName>
        <fullName evidence="5">Glutamine amidotransferase type-2 domain-containing protein</fullName>
    </recommendedName>
</protein>
<evidence type="ECO:0000256" key="3">
    <source>
        <dbReference type="ARBA" id="ARBA00022962"/>
    </source>
</evidence>
<dbReference type="InterPro" id="IPR001962">
    <property type="entry name" value="Asn_synthase"/>
</dbReference>
<dbReference type="OrthoDB" id="10252281at2759"/>
<dbReference type="Pfam" id="PF00733">
    <property type="entry name" value="Asn_synthase"/>
    <property type="match status" value="1"/>
</dbReference>
<dbReference type="PANTHER" id="PTHR45937">
    <property type="entry name" value="ASPARAGINE SYNTHETASE DOMAIN-CONTAINING PROTEIN 1"/>
    <property type="match status" value="1"/>
</dbReference>
<dbReference type="PANTHER" id="PTHR45937:SF1">
    <property type="entry name" value="ASPARAGINE SYNTHETASE DOMAIN-CONTAINING PROTEIN 1"/>
    <property type="match status" value="1"/>
</dbReference>
<dbReference type="GO" id="GO:0004066">
    <property type="term" value="F:asparagine synthase (glutamine-hydrolyzing) activity"/>
    <property type="evidence" value="ECO:0007669"/>
    <property type="project" value="InterPro"/>
</dbReference>
<keyword evidence="2" id="KW-0061">Asparagine biosynthesis</keyword>
<dbReference type="InterPro" id="IPR051857">
    <property type="entry name" value="Asn_synthetase_domain"/>
</dbReference>
<feature type="domain" description="Glutamine amidotransferase type-2" evidence="5">
    <location>
        <begin position="2"/>
        <end position="243"/>
    </location>
</feature>
<dbReference type="Gene3D" id="3.60.20.10">
    <property type="entry name" value="Glutamine Phosphoribosylpyrophosphate, subunit 1, domain 1"/>
    <property type="match status" value="1"/>
</dbReference>
<dbReference type="Proteomes" id="UP000246740">
    <property type="component" value="Unassembled WGS sequence"/>
</dbReference>
<keyword evidence="3" id="KW-0315">Glutamine amidotransferase</keyword>
<proteinExistence type="predicted"/>
<evidence type="ECO:0000256" key="4">
    <source>
        <dbReference type="SAM" id="MobiDB-lite"/>
    </source>
</evidence>
<feature type="region of interest" description="Disordered" evidence="4">
    <location>
        <begin position="619"/>
        <end position="646"/>
    </location>
</feature>
<dbReference type="FunCoup" id="A0A317XKB6">
    <property type="interactions" value="298"/>
</dbReference>
<evidence type="ECO:0000259" key="5">
    <source>
        <dbReference type="PROSITE" id="PS51278"/>
    </source>
</evidence>
<keyword evidence="7" id="KW-1185">Reference proteome</keyword>
<organism evidence="6 7">
    <name type="scientific">Testicularia cyperi</name>
    <dbReference type="NCBI Taxonomy" id="1882483"/>
    <lineage>
        <taxon>Eukaryota</taxon>
        <taxon>Fungi</taxon>
        <taxon>Dikarya</taxon>
        <taxon>Basidiomycota</taxon>
        <taxon>Ustilaginomycotina</taxon>
        <taxon>Ustilaginomycetes</taxon>
        <taxon>Ustilaginales</taxon>
        <taxon>Anthracoideaceae</taxon>
        <taxon>Testicularia</taxon>
    </lineage>
</organism>
<sequence>MCGIGVRLAAVTSSGPNRDNTAWRDVLENIKRRGPDCFDSLRGRAARPPATPSSNVEWEWELASSVLALRGDGVTQQPLCSADGRFLFAWNGQLFAIESEGSETSTSSWRLQDGLNDTRWIFDQILARIPGDEPLQAVVAALAQLEGPYAFAFFDRQTSKLIFGRDPLGRRSLLLHSSNDGKEAILSSVSCDKLASGSDWTVEEVDCSTLWTLDMATGPSSMQAIPRQSRLSDPLLLCELRSSSSPGSTAQNTSWSTQERQAYQTRFGKALEQSVKERVTTVQTDQDGVEARIAVLFSGGLDCTTLALLADRYVPEGQPIDLLNVAFENVRAIEAAKRHKLQQRQAAARPKPGKKSRKISTVERADSLASEVEKVALEDKAPDVQAAGEEDEAISIYEVPDRVTGRSSLLELQKLAPKRRWNFVEIDVAYSEYCQHRGKVEELMYPSTSVMDLSIASALYFASRGVGVIRSQRRDRELSPDAPDDPTHTYAYTSPAKVLISGLGADELLGGYSRHRAAYREKGLAGLVHELQMDLDRLPTRNLGRDDRILSTWGREARYPYLSHAVRQVLTDIPVSVKMSVPDIQTEGAGGDKSLLRSLAYDLGLVQASHLKKRAMQFGTRSAKIDDDSRHAKGHHSLAPNSEPKT</sequence>
<reference evidence="6 7" key="1">
    <citation type="journal article" date="2018" name="Mol. Biol. Evol.">
        <title>Broad Genomic Sampling Reveals a Smut Pathogenic Ancestry of the Fungal Clade Ustilaginomycotina.</title>
        <authorList>
            <person name="Kijpornyongpan T."/>
            <person name="Mondo S.J."/>
            <person name="Barry K."/>
            <person name="Sandor L."/>
            <person name="Lee J."/>
            <person name="Lipzen A."/>
            <person name="Pangilinan J."/>
            <person name="LaButti K."/>
            <person name="Hainaut M."/>
            <person name="Henrissat B."/>
            <person name="Grigoriev I.V."/>
            <person name="Spatafora J.W."/>
            <person name="Aime M.C."/>
        </authorList>
    </citation>
    <scope>NUCLEOTIDE SEQUENCE [LARGE SCALE GENOMIC DNA]</scope>
    <source>
        <strain evidence="6 7">MCA 3645</strain>
    </source>
</reference>
<dbReference type="InterPro" id="IPR017932">
    <property type="entry name" value="GATase_2_dom"/>
</dbReference>
<gene>
    <name evidence="6" type="ORF">BCV70DRAFT_202039</name>
</gene>
<dbReference type="Pfam" id="PF13537">
    <property type="entry name" value="GATase_7"/>
    <property type="match status" value="1"/>
</dbReference>
<dbReference type="GO" id="GO:0006529">
    <property type="term" value="P:asparagine biosynthetic process"/>
    <property type="evidence" value="ECO:0007669"/>
    <property type="project" value="UniProtKB-KW"/>
</dbReference>
<evidence type="ECO:0000313" key="6">
    <source>
        <dbReference type="EMBL" id="PWY98259.1"/>
    </source>
</evidence>
<dbReference type="AlphaFoldDB" id="A0A317XKB6"/>
<keyword evidence="1" id="KW-0028">Amino-acid biosynthesis</keyword>
<dbReference type="CDD" id="cd01991">
    <property type="entry name" value="Asn_synthase_B_C"/>
    <property type="match status" value="1"/>
</dbReference>
<dbReference type="STRING" id="1882483.A0A317XKB6"/>
<dbReference type="SUPFAM" id="SSF56235">
    <property type="entry name" value="N-terminal nucleophile aminohydrolases (Ntn hydrolases)"/>
    <property type="match status" value="1"/>
</dbReference>
<evidence type="ECO:0000256" key="1">
    <source>
        <dbReference type="ARBA" id="ARBA00022605"/>
    </source>
</evidence>
<dbReference type="InterPro" id="IPR029055">
    <property type="entry name" value="Ntn_hydrolases_N"/>
</dbReference>
<dbReference type="Gene3D" id="3.40.50.620">
    <property type="entry name" value="HUPs"/>
    <property type="match status" value="1"/>
</dbReference>
<dbReference type="InParanoid" id="A0A317XKB6"/>